<evidence type="ECO:0000256" key="1">
    <source>
        <dbReference type="SAM" id="Phobius"/>
    </source>
</evidence>
<keyword evidence="1" id="KW-0812">Transmembrane</keyword>
<evidence type="ECO:0000313" key="3">
    <source>
        <dbReference type="Proteomes" id="UP000237819"/>
    </source>
</evidence>
<name>A0A2S8GM83_9BACT</name>
<proteinExistence type="predicted"/>
<feature type="transmembrane region" description="Helical" evidence="1">
    <location>
        <begin position="174"/>
        <end position="193"/>
    </location>
</feature>
<dbReference type="AlphaFoldDB" id="A0A2S8GM83"/>
<comment type="caution">
    <text evidence="2">The sequence shown here is derived from an EMBL/GenBank/DDBJ whole genome shotgun (WGS) entry which is preliminary data.</text>
</comment>
<feature type="transmembrane region" description="Helical" evidence="1">
    <location>
        <begin position="308"/>
        <end position="325"/>
    </location>
</feature>
<organism evidence="2 3">
    <name type="scientific">Blastopirellula marina</name>
    <dbReference type="NCBI Taxonomy" id="124"/>
    <lineage>
        <taxon>Bacteria</taxon>
        <taxon>Pseudomonadati</taxon>
        <taxon>Planctomycetota</taxon>
        <taxon>Planctomycetia</taxon>
        <taxon>Pirellulales</taxon>
        <taxon>Pirellulaceae</taxon>
        <taxon>Blastopirellula</taxon>
    </lineage>
</organism>
<dbReference type="Proteomes" id="UP000237819">
    <property type="component" value="Unassembled WGS sequence"/>
</dbReference>
<feature type="transmembrane region" description="Helical" evidence="1">
    <location>
        <begin position="141"/>
        <end position="168"/>
    </location>
</feature>
<accession>A0A2S8GM83</accession>
<reference evidence="2 3" key="1">
    <citation type="submission" date="2018-02" db="EMBL/GenBank/DDBJ databases">
        <title>Comparative genomes isolates from brazilian mangrove.</title>
        <authorList>
            <person name="Araujo J.E."/>
            <person name="Taketani R.G."/>
            <person name="Silva M.C.P."/>
            <person name="Loureco M.V."/>
            <person name="Andreote F.D."/>
        </authorList>
    </citation>
    <scope>NUCLEOTIDE SEQUENCE [LARGE SCALE GENOMIC DNA]</scope>
    <source>
        <strain evidence="2 3">Nap-Phe MGV</strain>
    </source>
</reference>
<evidence type="ECO:0008006" key="4">
    <source>
        <dbReference type="Google" id="ProtNLM"/>
    </source>
</evidence>
<feature type="transmembrane region" description="Helical" evidence="1">
    <location>
        <begin position="337"/>
        <end position="357"/>
    </location>
</feature>
<gene>
    <name evidence="2" type="ORF">C5Y93_13955</name>
</gene>
<protein>
    <recommendedName>
        <fullName evidence="4">Glycosyltransferase RgtA/B/C/D-like domain-containing protein</fullName>
    </recommendedName>
</protein>
<keyword evidence="1" id="KW-1133">Transmembrane helix</keyword>
<evidence type="ECO:0000313" key="2">
    <source>
        <dbReference type="EMBL" id="PQO45543.1"/>
    </source>
</evidence>
<dbReference type="RefSeq" id="WP_105336034.1">
    <property type="nucleotide sequence ID" value="NZ_PUHZ01000014.1"/>
</dbReference>
<sequence length="511" mass="56755">MTAIGSVILAFALPRIDFHADEAIYLSRVPLNTGKDSGLVFHAAYLATGWDSVTPLSARWASLLLGSLLVFSTTRIVQLLVPSRAQLVAVLIPVSMVISYQGVFTILRVRPEISWLAVASVACWSLVELRTKDSRLFRGLLLVSLLLLPMNHLLSLFPAFFLGCYLVLFGRSRLGNVFTGCAVAAMGLGLVLNHAIRIWLIDGQLHLVPALGGTSAGQQLGLGSFLKNVYWHSPLFLQDSAAIGNLWTSINPLEASYAPSHCFVATMIWAIALPLPLLMRTWESRFVASIPLATLGLFYASGYFNPTYSPILVLYAVAIYGFLAVDRSYWVGSRAVAAAILVVTILNGGSFLATRVLNHGPATYFEVEAQLREQIAAMPPETVIAVPERFLSVVRDRDRKYILFKEALPEDVDVIVLDNYDFDMYRFVLDYEQRQHEIESFVSHAKQVEDLVLPVYRDETLFPQTANNTPLKTLQGSWFFRNSVNYTVSILESPTEQSQLANRQPGDIEHR</sequence>
<feature type="transmembrane region" description="Helical" evidence="1">
    <location>
        <begin position="286"/>
        <end position="302"/>
    </location>
</feature>
<dbReference type="OrthoDB" id="250915at2"/>
<keyword evidence="1" id="KW-0472">Membrane</keyword>
<dbReference type="EMBL" id="PUHZ01000014">
    <property type="protein sequence ID" value="PQO45543.1"/>
    <property type="molecule type" value="Genomic_DNA"/>
</dbReference>
<feature type="transmembrane region" description="Helical" evidence="1">
    <location>
        <begin position="257"/>
        <end position="279"/>
    </location>
</feature>